<dbReference type="InterPro" id="IPR028208">
    <property type="entry name" value="Effector_pro_NleD-like"/>
</dbReference>
<comment type="caution">
    <text evidence="1">The sequence shown here is derived from an EMBL/GenBank/DDBJ whole genome shotgun (WGS) entry which is preliminary data.</text>
</comment>
<evidence type="ECO:0000313" key="1">
    <source>
        <dbReference type="EMBL" id="MET2826728.1"/>
    </source>
</evidence>
<dbReference type="SUPFAM" id="SSF55486">
    <property type="entry name" value="Metalloproteases ('zincins'), catalytic domain"/>
    <property type="match status" value="1"/>
</dbReference>
<dbReference type="Proteomes" id="UP001548832">
    <property type="component" value="Unassembled WGS sequence"/>
</dbReference>
<keyword evidence="2" id="KW-1185">Reference proteome</keyword>
<protein>
    <submittedName>
        <fullName evidence="1">M91 family zinc metallopeptidase</fullName>
    </submittedName>
</protein>
<sequence length="220" mass="23502">MPIVSNKLPEFAGFAVRYDSSAKPFFQSMVLEDLRRINSKPIGKKLLEDIAAARPRARAAGAASNAEARAIVFEAGVNVVMVPTSMEYTQSGYKMAFTGVGVQKSLKPSTAASHNIKDCPYHPAGGSCAEAADITAAGDGTGTVSIMKYTNAQILTGKGEATHSFVVLAHELIHSLHHLTGTRRDNGEEDWTTGIGVYAAEPMTENAVRAAFGLKLREKY</sequence>
<dbReference type="RefSeq" id="WP_354458820.1">
    <property type="nucleotide sequence ID" value="NZ_JBEWSZ010000001.1"/>
</dbReference>
<proteinExistence type="predicted"/>
<dbReference type="Gene3D" id="3.90.1240.10">
    <property type="entry name" value="Metalloproteases ('zincins'), catalytic domain like"/>
    <property type="match status" value="1"/>
</dbReference>
<gene>
    <name evidence="1" type="ORF">ABVQ20_07045</name>
</gene>
<evidence type="ECO:0000313" key="2">
    <source>
        <dbReference type="Proteomes" id="UP001548832"/>
    </source>
</evidence>
<name>A0ABV2D9M1_9HYPH</name>
<accession>A0ABV2D9M1</accession>
<reference evidence="1 2" key="1">
    <citation type="submission" date="2024-06" db="EMBL/GenBank/DDBJ databases">
        <authorList>
            <person name="Kim D.-U."/>
        </authorList>
    </citation>
    <scope>NUCLEOTIDE SEQUENCE [LARGE SCALE GENOMIC DNA]</scope>
    <source>
        <strain evidence="1 2">KACC15460</strain>
    </source>
</reference>
<organism evidence="1 2">
    <name type="scientific">Mesorhizobium shangrilense</name>
    <dbReference type="NCBI Taxonomy" id="460060"/>
    <lineage>
        <taxon>Bacteria</taxon>
        <taxon>Pseudomonadati</taxon>
        <taxon>Pseudomonadota</taxon>
        <taxon>Alphaproteobacteria</taxon>
        <taxon>Hyphomicrobiales</taxon>
        <taxon>Phyllobacteriaceae</taxon>
        <taxon>Mesorhizobium</taxon>
    </lineage>
</organism>
<dbReference type="Pfam" id="PF14891">
    <property type="entry name" value="Peptidase_M91"/>
    <property type="match status" value="1"/>
</dbReference>
<dbReference type="EMBL" id="JBEWSZ010000001">
    <property type="protein sequence ID" value="MET2826728.1"/>
    <property type="molecule type" value="Genomic_DNA"/>
</dbReference>